<keyword evidence="1" id="KW-0812">Transmembrane</keyword>
<reference evidence="2 3" key="1">
    <citation type="submission" date="2013-08" db="EMBL/GenBank/DDBJ databases">
        <authorList>
            <person name="Weinstock G."/>
            <person name="Sodergren E."/>
            <person name="Wylie T."/>
            <person name="Fulton L."/>
            <person name="Fulton R."/>
            <person name="Fronick C."/>
            <person name="O'Laughlin M."/>
            <person name="Godfrey J."/>
            <person name="Miner T."/>
            <person name="Herter B."/>
            <person name="Appelbaum E."/>
            <person name="Cordes M."/>
            <person name="Lek S."/>
            <person name="Wollam A."/>
            <person name="Pepin K.H."/>
            <person name="Palsikar V.B."/>
            <person name="Mitreva M."/>
            <person name="Wilson R.K."/>
        </authorList>
    </citation>
    <scope>NUCLEOTIDE SEQUENCE [LARGE SCALE GENOMIC DNA]</scope>
    <source>
        <strain evidence="2 3">F0041</strain>
    </source>
</reference>
<keyword evidence="1" id="KW-1133">Transmembrane helix</keyword>
<proteinExistence type="predicted"/>
<accession>U2DS77</accession>
<sequence length="43" mass="4938">MYSNTLMFETKGGGFYQISVILLIHKVFLFLDTLFSAEKFVTS</sequence>
<dbReference type="HOGENOM" id="CLU_3229856_0_0_10"/>
<evidence type="ECO:0000313" key="2">
    <source>
        <dbReference type="EMBL" id="ERI84467.1"/>
    </source>
</evidence>
<keyword evidence="1" id="KW-0472">Membrane</keyword>
<comment type="caution">
    <text evidence="2">The sequence shown here is derived from an EMBL/GenBank/DDBJ whole genome shotgun (WGS) entry which is preliminary data.</text>
</comment>
<dbReference type="AlphaFoldDB" id="U2DS77"/>
<dbReference type="PATRIC" id="fig|1321819.3.peg.2200"/>
<evidence type="ECO:0000256" key="1">
    <source>
        <dbReference type="SAM" id="Phobius"/>
    </source>
</evidence>
<evidence type="ECO:0000313" key="3">
    <source>
        <dbReference type="Proteomes" id="UP000016496"/>
    </source>
</evidence>
<organism evidence="2 3">
    <name type="scientific">Bacteroides pyogenes F0041</name>
    <dbReference type="NCBI Taxonomy" id="1321819"/>
    <lineage>
        <taxon>Bacteria</taxon>
        <taxon>Pseudomonadati</taxon>
        <taxon>Bacteroidota</taxon>
        <taxon>Bacteroidia</taxon>
        <taxon>Bacteroidales</taxon>
        <taxon>Bacteroidaceae</taxon>
        <taxon>Bacteroides</taxon>
    </lineage>
</organism>
<name>U2DS77_9BACE</name>
<dbReference type="Proteomes" id="UP000016496">
    <property type="component" value="Unassembled WGS sequence"/>
</dbReference>
<protein>
    <submittedName>
        <fullName evidence="2">Uncharacterized protein</fullName>
    </submittedName>
</protein>
<gene>
    <name evidence="2" type="ORF">HMPREF1981_02389</name>
</gene>
<dbReference type="EMBL" id="AWSV01000124">
    <property type="protein sequence ID" value="ERI84467.1"/>
    <property type="molecule type" value="Genomic_DNA"/>
</dbReference>
<feature type="transmembrane region" description="Helical" evidence="1">
    <location>
        <begin position="15"/>
        <end position="35"/>
    </location>
</feature>